<keyword evidence="1" id="KW-0812">Transmembrane</keyword>
<evidence type="ECO:0000256" key="1">
    <source>
        <dbReference type="SAM" id="Phobius"/>
    </source>
</evidence>
<proteinExistence type="predicted"/>
<gene>
    <name evidence="2" type="ORF">SDC9_173627</name>
</gene>
<keyword evidence="1" id="KW-0472">Membrane</keyword>
<feature type="transmembrane region" description="Helical" evidence="1">
    <location>
        <begin position="12"/>
        <end position="32"/>
    </location>
</feature>
<sequence length="135" mass="15359">MKSNFVPTVKNSALLYCVIFTVATLADNIWQLCRGQIADSNYHIINRAVVILIAVITITLFDKFRLKSKLLSHIISYAISMIAVFTYVWFTSFLDPLGPGAYQGIFVIYTLLTILLSVIIEIKERIKRKRQSVTN</sequence>
<dbReference type="InterPro" id="IPR046716">
    <property type="entry name" value="DUF6608"/>
</dbReference>
<evidence type="ECO:0000313" key="2">
    <source>
        <dbReference type="EMBL" id="MPN26203.1"/>
    </source>
</evidence>
<name>A0A645GR92_9ZZZZ</name>
<keyword evidence="1" id="KW-1133">Transmembrane helix</keyword>
<organism evidence="2">
    <name type="scientific">bioreactor metagenome</name>
    <dbReference type="NCBI Taxonomy" id="1076179"/>
    <lineage>
        <taxon>unclassified sequences</taxon>
        <taxon>metagenomes</taxon>
        <taxon>ecological metagenomes</taxon>
    </lineage>
</organism>
<protein>
    <submittedName>
        <fullName evidence="2">Uncharacterized protein</fullName>
    </submittedName>
</protein>
<dbReference type="AlphaFoldDB" id="A0A645GR92"/>
<feature type="transmembrane region" description="Helical" evidence="1">
    <location>
        <begin position="44"/>
        <end position="62"/>
    </location>
</feature>
<dbReference type="EMBL" id="VSSQ01075653">
    <property type="protein sequence ID" value="MPN26203.1"/>
    <property type="molecule type" value="Genomic_DNA"/>
</dbReference>
<accession>A0A645GR92</accession>
<feature type="transmembrane region" description="Helical" evidence="1">
    <location>
        <begin position="74"/>
        <end position="94"/>
    </location>
</feature>
<reference evidence="2" key="1">
    <citation type="submission" date="2019-08" db="EMBL/GenBank/DDBJ databases">
        <authorList>
            <person name="Kucharzyk K."/>
            <person name="Murdoch R.W."/>
            <person name="Higgins S."/>
            <person name="Loffler F."/>
        </authorList>
    </citation>
    <scope>NUCLEOTIDE SEQUENCE</scope>
</reference>
<feature type="transmembrane region" description="Helical" evidence="1">
    <location>
        <begin position="100"/>
        <end position="120"/>
    </location>
</feature>
<comment type="caution">
    <text evidence="2">The sequence shown here is derived from an EMBL/GenBank/DDBJ whole genome shotgun (WGS) entry which is preliminary data.</text>
</comment>
<dbReference type="Pfam" id="PF20312">
    <property type="entry name" value="DUF6608"/>
    <property type="match status" value="1"/>
</dbReference>